<feature type="signal peptide" evidence="2">
    <location>
        <begin position="1"/>
        <end position="24"/>
    </location>
</feature>
<dbReference type="AlphaFoldDB" id="A0A1H3CXJ6"/>
<feature type="chain" id="PRO_5011501803" description="VPLPA-CTERM protein sorting domain-containing protein" evidence="2">
    <location>
        <begin position="25"/>
        <end position="188"/>
    </location>
</feature>
<reference evidence="3 4" key="1">
    <citation type="submission" date="2016-10" db="EMBL/GenBank/DDBJ databases">
        <authorList>
            <person name="de Groot N.N."/>
        </authorList>
    </citation>
    <scope>NUCLEOTIDE SEQUENCE [LARGE SCALE GENOMIC DNA]</scope>
    <source>
        <strain evidence="3 4">DSM 17890</strain>
    </source>
</reference>
<dbReference type="Proteomes" id="UP000199118">
    <property type="component" value="Unassembled WGS sequence"/>
</dbReference>
<keyword evidence="1" id="KW-0472">Membrane</keyword>
<dbReference type="RefSeq" id="WP_092683750.1">
    <property type="nucleotide sequence ID" value="NZ_FNMZ01000007.1"/>
</dbReference>
<organism evidence="3 4">
    <name type="scientific">Albimonas donghaensis</name>
    <dbReference type="NCBI Taxonomy" id="356660"/>
    <lineage>
        <taxon>Bacteria</taxon>
        <taxon>Pseudomonadati</taxon>
        <taxon>Pseudomonadota</taxon>
        <taxon>Alphaproteobacteria</taxon>
        <taxon>Rhodobacterales</taxon>
        <taxon>Paracoccaceae</taxon>
        <taxon>Albimonas</taxon>
    </lineage>
</organism>
<dbReference type="EMBL" id="FNMZ01000007">
    <property type="protein sequence ID" value="SDX58159.1"/>
    <property type="molecule type" value="Genomic_DNA"/>
</dbReference>
<evidence type="ECO:0000256" key="2">
    <source>
        <dbReference type="SAM" id="SignalP"/>
    </source>
</evidence>
<name>A0A1H3CXJ6_9RHOB</name>
<evidence type="ECO:0000313" key="4">
    <source>
        <dbReference type="Proteomes" id="UP000199118"/>
    </source>
</evidence>
<keyword evidence="2" id="KW-0732">Signal</keyword>
<keyword evidence="1" id="KW-1133">Transmembrane helix</keyword>
<evidence type="ECO:0000313" key="3">
    <source>
        <dbReference type="EMBL" id="SDX58159.1"/>
    </source>
</evidence>
<keyword evidence="4" id="KW-1185">Reference proteome</keyword>
<protein>
    <recommendedName>
        <fullName evidence="5">VPLPA-CTERM protein sorting domain-containing protein</fullName>
    </recommendedName>
</protein>
<proteinExistence type="predicted"/>
<evidence type="ECO:0008006" key="5">
    <source>
        <dbReference type="Google" id="ProtNLM"/>
    </source>
</evidence>
<keyword evidence="1" id="KW-0812">Transmembrane</keyword>
<accession>A0A1H3CXJ6</accession>
<dbReference type="STRING" id="356660.SAMN05444336_1079"/>
<feature type="transmembrane region" description="Helical" evidence="1">
    <location>
        <begin position="161"/>
        <end position="180"/>
    </location>
</feature>
<gene>
    <name evidence="3" type="ORF">SAMN05444336_1079</name>
</gene>
<evidence type="ECO:0000256" key="1">
    <source>
        <dbReference type="SAM" id="Phobius"/>
    </source>
</evidence>
<sequence length="188" mass="19249">MRRTFAALVAAALLAIPAARPAQATAVALDTWYTFSFDGPATPFASGASVTLGTNPDALAAPDPAWTFLLSAPGELFVLDLFQSTDQFEIFDMAASQGVTSAPTSGAACDSDITCAINDTRYSRGTFSLAAGAHSITGTQLLGSGGAGAFIVRELTSEVPLPGALGLQGAVVALGLGVAWRRRRRNVA</sequence>